<feature type="compositionally biased region" description="Low complexity" evidence="1">
    <location>
        <begin position="33"/>
        <end position="47"/>
    </location>
</feature>
<evidence type="ECO:0000313" key="3">
    <source>
        <dbReference type="Proteomes" id="UP001157017"/>
    </source>
</evidence>
<feature type="region of interest" description="Disordered" evidence="1">
    <location>
        <begin position="1"/>
        <end position="69"/>
    </location>
</feature>
<evidence type="ECO:0008006" key="4">
    <source>
        <dbReference type="Google" id="ProtNLM"/>
    </source>
</evidence>
<accession>A0ABQ6JH74</accession>
<dbReference type="Proteomes" id="UP001157017">
    <property type="component" value="Unassembled WGS sequence"/>
</dbReference>
<dbReference type="InterPro" id="IPR003718">
    <property type="entry name" value="OsmC/Ohr_fam"/>
</dbReference>
<evidence type="ECO:0000256" key="1">
    <source>
        <dbReference type="SAM" id="MobiDB-lite"/>
    </source>
</evidence>
<protein>
    <recommendedName>
        <fullName evidence="4">Osmotically inducible protein OsmC</fullName>
    </recommendedName>
</protein>
<reference evidence="3" key="1">
    <citation type="journal article" date="2019" name="Int. J. Syst. Evol. Microbiol.">
        <title>The Global Catalogue of Microorganisms (GCM) 10K type strain sequencing project: providing services to taxonomists for standard genome sequencing and annotation.</title>
        <authorList>
            <consortium name="The Broad Institute Genomics Platform"/>
            <consortium name="The Broad Institute Genome Sequencing Center for Infectious Disease"/>
            <person name="Wu L."/>
            <person name="Ma J."/>
        </authorList>
    </citation>
    <scope>NUCLEOTIDE SEQUENCE [LARGE SCALE GENOMIC DNA]</scope>
    <source>
        <strain evidence="3">NBRC 108730</strain>
    </source>
</reference>
<sequence>MWWPWTAGRGGPSPPEQEAHACPLAPPAPPGTAPSSRAPARSSRAGSKVGTYDVSFPKRAAEDADGTTSPEELIAAAHSACYAMQFSAMAAQAGGTPRALEVKADVSLGPDPAGGFRLTGIALTVTGEVEGLDADAFQRVAQQAKEGCPVSKALTGVEITLTAQAD</sequence>
<evidence type="ECO:0000313" key="2">
    <source>
        <dbReference type="EMBL" id="GMA86479.1"/>
    </source>
</evidence>
<dbReference type="Pfam" id="PF02566">
    <property type="entry name" value="OsmC"/>
    <property type="match status" value="1"/>
</dbReference>
<proteinExistence type="predicted"/>
<dbReference type="InterPro" id="IPR019904">
    <property type="entry name" value="Peroxiredoxin_OsmC"/>
</dbReference>
<dbReference type="InterPro" id="IPR036102">
    <property type="entry name" value="OsmC/Ohrsf"/>
</dbReference>
<dbReference type="EMBL" id="BSUZ01000001">
    <property type="protein sequence ID" value="GMA86479.1"/>
    <property type="molecule type" value="Genomic_DNA"/>
</dbReference>
<keyword evidence="3" id="KW-1185">Reference proteome</keyword>
<dbReference type="Gene3D" id="3.30.300.20">
    <property type="match status" value="1"/>
</dbReference>
<dbReference type="InterPro" id="IPR052707">
    <property type="entry name" value="OsmC_Ohr_Peroxiredoxin"/>
</dbReference>
<dbReference type="PANTHER" id="PTHR42830">
    <property type="entry name" value="OSMOTICALLY INDUCIBLE FAMILY PROTEIN"/>
    <property type="match status" value="1"/>
</dbReference>
<organism evidence="2 3">
    <name type="scientific">Angustibacter aerolatus</name>
    <dbReference type="NCBI Taxonomy" id="1162965"/>
    <lineage>
        <taxon>Bacteria</taxon>
        <taxon>Bacillati</taxon>
        <taxon>Actinomycetota</taxon>
        <taxon>Actinomycetes</taxon>
        <taxon>Kineosporiales</taxon>
        <taxon>Kineosporiaceae</taxon>
    </lineage>
</organism>
<comment type="caution">
    <text evidence="2">The sequence shown here is derived from an EMBL/GenBank/DDBJ whole genome shotgun (WGS) entry which is preliminary data.</text>
</comment>
<name>A0ABQ6JH74_9ACTN</name>
<gene>
    <name evidence="2" type="ORF">GCM10025868_17290</name>
</gene>
<dbReference type="InterPro" id="IPR015946">
    <property type="entry name" value="KH_dom-like_a/b"/>
</dbReference>
<dbReference type="SUPFAM" id="SSF82784">
    <property type="entry name" value="OsmC-like"/>
    <property type="match status" value="1"/>
</dbReference>
<dbReference type="NCBIfam" id="TIGR03562">
    <property type="entry name" value="osmo_induc_OsmC"/>
    <property type="match status" value="1"/>
</dbReference>
<dbReference type="PANTHER" id="PTHR42830:SF1">
    <property type="entry name" value="OSMOTICALLY INDUCIBLE FAMILY PROTEIN"/>
    <property type="match status" value="1"/>
</dbReference>